<organism evidence="5 6">
    <name type="scientific">Bosea caraganae</name>
    <dbReference type="NCBI Taxonomy" id="2763117"/>
    <lineage>
        <taxon>Bacteria</taxon>
        <taxon>Pseudomonadati</taxon>
        <taxon>Pseudomonadota</taxon>
        <taxon>Alphaproteobacteria</taxon>
        <taxon>Hyphomicrobiales</taxon>
        <taxon>Boseaceae</taxon>
        <taxon>Bosea</taxon>
    </lineage>
</organism>
<keyword evidence="2" id="KW-0067">ATP-binding</keyword>
<dbReference type="InterPro" id="IPR003593">
    <property type="entry name" value="AAA+_ATPase"/>
</dbReference>
<comment type="caution">
    <text evidence="5">The sequence shown here is derived from an EMBL/GenBank/DDBJ whole genome shotgun (WGS) entry which is preliminary data.</text>
</comment>
<dbReference type="Gene3D" id="3.40.50.300">
    <property type="entry name" value="P-loop containing nucleotide triphosphate hydrolases"/>
    <property type="match status" value="2"/>
</dbReference>
<keyword evidence="6" id="KW-1185">Reference proteome</keyword>
<reference evidence="6" key="1">
    <citation type="submission" date="2018-07" db="EMBL/GenBank/DDBJ databases">
        <authorList>
            <person name="Safronova V.I."/>
            <person name="Chirak E.R."/>
            <person name="Sazanova A.L."/>
        </authorList>
    </citation>
    <scope>NUCLEOTIDE SEQUENCE [LARGE SCALE GENOMIC DNA]</scope>
    <source>
        <strain evidence="6">RCAM04685</strain>
    </source>
</reference>
<accession>A0A370KZ48</accession>
<name>A0A370KZ48_9HYPH</name>
<dbReference type="AlphaFoldDB" id="A0A370KZ48"/>
<dbReference type="PANTHER" id="PTHR43788:SF6">
    <property type="entry name" value="DNA HELICASE B"/>
    <property type="match status" value="1"/>
</dbReference>
<dbReference type="OrthoDB" id="1826980at2"/>
<dbReference type="EMBL" id="QQTP01000020">
    <property type="protein sequence ID" value="RDJ20279.1"/>
    <property type="molecule type" value="Genomic_DNA"/>
</dbReference>
<dbReference type="GO" id="GO:0009338">
    <property type="term" value="C:exodeoxyribonuclease V complex"/>
    <property type="evidence" value="ECO:0007669"/>
    <property type="project" value="TreeGrafter"/>
</dbReference>
<dbReference type="Pfam" id="PF08751">
    <property type="entry name" value="TrwC"/>
    <property type="match status" value="1"/>
</dbReference>
<dbReference type="InterPro" id="IPR050534">
    <property type="entry name" value="Coronavir_polyprotein_1ab"/>
</dbReference>
<dbReference type="CDD" id="cd17933">
    <property type="entry name" value="DEXSc_RecD-like"/>
    <property type="match status" value="1"/>
</dbReference>
<gene>
    <name evidence="5" type="ORF">DWE98_25260</name>
</gene>
<dbReference type="NCBIfam" id="NF041492">
    <property type="entry name" value="MobF"/>
    <property type="match status" value="1"/>
</dbReference>
<dbReference type="InterPro" id="IPR014862">
    <property type="entry name" value="TrwC"/>
</dbReference>
<dbReference type="PANTHER" id="PTHR43788">
    <property type="entry name" value="DNA2/NAM7 HELICASE FAMILY MEMBER"/>
    <property type="match status" value="1"/>
</dbReference>
<feature type="region of interest" description="Disordered" evidence="3">
    <location>
        <begin position="316"/>
        <end position="337"/>
    </location>
</feature>
<dbReference type="InterPro" id="IPR027417">
    <property type="entry name" value="P-loop_NTPase"/>
</dbReference>
<evidence type="ECO:0000259" key="4">
    <source>
        <dbReference type="SMART" id="SM00382"/>
    </source>
</evidence>
<dbReference type="SUPFAM" id="SSF52540">
    <property type="entry name" value="P-loop containing nucleoside triphosphate hydrolases"/>
    <property type="match status" value="2"/>
</dbReference>
<evidence type="ECO:0000256" key="1">
    <source>
        <dbReference type="ARBA" id="ARBA00022741"/>
    </source>
</evidence>
<sequence>MMLSPHRLGAGAQAAAYYTSDSKREARPDRRDDYYARDGGGVWWTTSGTVVRHDAPIDNASFRDLCAGVDPRTGQPLVRGAGPTHWAGVDLTMTPGKSVSVLWMAGTAEQRALIEAAHRQAIDEALGFIVSEGLIEVRSGAGGSQRHAPTDLIVARYDHYTTREGDPNLHTHAVVLNVAGSPLPTRSGRYRFDHLTIETTKLFSWQLVAGAAYRAALSRELSTTFGFAYREAGRGQWEIAGIASEVLAAFSKRSAQIEAYAGPDASGAQKEIAALATRRGKDLVPTGEELEARWQDELAALAADPWAQALDRARDRTQAHDLDHDAERPFDPPDVKGDGPVARAASILFRHESVIDRKALLQTSLELASLDGQAFETVEAELAALEREGAMIALSGDEPSARWTTPGIAAAEAAMLRAAHRLNERDWLTAEAMDRALARAPHLSEQQREAARHVLGRDGVTIVEAGAGTGKTTTARAIVDAARESGMTVVGLAPAWIAVDELGASTGIEAQAIARWRHDHDGGKAKPLDASTLIIVDEAGMVGTRDMEAVLTAAQHSGAKVLLLGDRRQLASVSGASALRVVADVVERSAVMHEVRRQEVDWQRAATVVMAQGDSEAGLRAYAMNDRIELVSGAEAAQDRVIALWQEQRSEHGDDVLIVTSRNADAASLNQKARQILREENKLGPDLIELRALDRSDKIVPLPLAVGDRLRFGETLVHHGIRNGHQAIVEAIGRDASGQTLLTLAHQDGSRLEVAWGSLSREPRFGRKPAPPKIVHALAGTAYAAQGRTAPAAVLYVARSTDAREVYVGLSRHRHDARVVVEKDRLDAMCRQRQADPRLPATATAILEKLFGEAARYREKSNVVDYVEDQRGFIRDGVIRQAAERSGIGADYARKAVRLLREAMSRLRLDRLSLTWPILALQSMVSREAVRAKADDLVARVGMHLGRGGGSGRIHEQGIKR</sequence>
<dbReference type="Pfam" id="PF13604">
    <property type="entry name" value="AAA_30"/>
    <property type="match status" value="1"/>
</dbReference>
<protein>
    <submittedName>
        <fullName evidence="5">Conjugal transfer protein</fullName>
    </submittedName>
</protein>
<dbReference type="GO" id="GO:0017116">
    <property type="term" value="F:single-stranded DNA helicase activity"/>
    <property type="evidence" value="ECO:0007669"/>
    <property type="project" value="TreeGrafter"/>
</dbReference>
<keyword evidence="1" id="KW-0547">Nucleotide-binding</keyword>
<evidence type="ECO:0000313" key="6">
    <source>
        <dbReference type="Proteomes" id="UP000255207"/>
    </source>
</evidence>
<evidence type="ECO:0000256" key="3">
    <source>
        <dbReference type="SAM" id="MobiDB-lite"/>
    </source>
</evidence>
<evidence type="ECO:0000256" key="2">
    <source>
        <dbReference type="ARBA" id="ARBA00022840"/>
    </source>
</evidence>
<dbReference type="GO" id="GO:0005524">
    <property type="term" value="F:ATP binding"/>
    <property type="evidence" value="ECO:0007669"/>
    <property type="project" value="UniProtKB-KW"/>
</dbReference>
<dbReference type="SMART" id="SM00382">
    <property type="entry name" value="AAA"/>
    <property type="match status" value="1"/>
</dbReference>
<dbReference type="Proteomes" id="UP000255207">
    <property type="component" value="Unassembled WGS sequence"/>
</dbReference>
<dbReference type="SUPFAM" id="SSF55464">
    <property type="entry name" value="Origin of replication-binding domain, RBD-like"/>
    <property type="match status" value="1"/>
</dbReference>
<feature type="domain" description="AAA+ ATPase" evidence="4">
    <location>
        <begin position="457"/>
        <end position="706"/>
    </location>
</feature>
<evidence type="ECO:0000313" key="5">
    <source>
        <dbReference type="EMBL" id="RDJ20279.1"/>
    </source>
</evidence>
<proteinExistence type="predicted"/>
<dbReference type="Gene3D" id="2.30.30.940">
    <property type="match status" value="1"/>
</dbReference>
<dbReference type="GO" id="GO:0006310">
    <property type="term" value="P:DNA recombination"/>
    <property type="evidence" value="ECO:0007669"/>
    <property type="project" value="TreeGrafter"/>
</dbReference>